<evidence type="ECO:0000313" key="13">
    <source>
        <dbReference type="Proteomes" id="UP001501231"/>
    </source>
</evidence>
<evidence type="ECO:0000256" key="10">
    <source>
        <dbReference type="RuleBase" id="RU004106"/>
    </source>
</evidence>
<name>A0ABN3JTE9_9ACTN</name>
<comment type="cofactor">
    <cofactor evidence="1 11">
        <name>pyridoxal 5'-phosphate</name>
        <dbReference type="ChEBI" id="CHEBI:597326"/>
    </cofactor>
</comment>
<dbReference type="CDD" id="cd01559">
    <property type="entry name" value="ADCL_like"/>
    <property type="match status" value="1"/>
</dbReference>
<evidence type="ECO:0000256" key="6">
    <source>
        <dbReference type="ARBA" id="ARBA00023239"/>
    </source>
</evidence>
<dbReference type="Pfam" id="PF01063">
    <property type="entry name" value="Aminotran_4"/>
    <property type="match status" value="1"/>
</dbReference>
<evidence type="ECO:0000256" key="2">
    <source>
        <dbReference type="ARBA" id="ARBA00009320"/>
    </source>
</evidence>
<evidence type="ECO:0000313" key="12">
    <source>
        <dbReference type="EMBL" id="GAA2437302.1"/>
    </source>
</evidence>
<dbReference type="InterPro" id="IPR001544">
    <property type="entry name" value="Aminotrans_IV"/>
</dbReference>
<gene>
    <name evidence="12" type="ORF">GCM10010191_60160</name>
</gene>
<dbReference type="EMBL" id="BAAARW010000022">
    <property type="protein sequence ID" value="GAA2437302.1"/>
    <property type="molecule type" value="Genomic_DNA"/>
</dbReference>
<proteinExistence type="inferred from homology"/>
<dbReference type="InterPro" id="IPR043131">
    <property type="entry name" value="BCAT-like_N"/>
</dbReference>
<dbReference type="SUPFAM" id="SSF56752">
    <property type="entry name" value="D-aminoacid aminotransferase-like PLP-dependent enzymes"/>
    <property type="match status" value="1"/>
</dbReference>
<sequence>MTAGQGKIWLNGELLDPDRARVSVYDHGMLVGDGIFETVKVTNGEPFALTRHLRRLARSAAGLGLPEPDHDALAHGTLEVLAAAPKWPLARIRITYTSGVGPLGSDRGSTGPTVSIIAAEQKPFPATADVTVVPWPRNERGALSGLKTTSYAENALALAYAKERGGGEAIFGNLAGNLCEGTGSNIFVVRGGRLVTPPLPAGCLAGVTRALVLEWSGAEEEDLPLEDLYRAEEAFLTSTTRDVQPIRAVDGTVLPTAPGPVTTKVMEVFAARSAELMDP</sequence>
<evidence type="ECO:0000256" key="1">
    <source>
        <dbReference type="ARBA" id="ARBA00001933"/>
    </source>
</evidence>
<keyword evidence="13" id="KW-1185">Reference proteome</keyword>
<evidence type="ECO:0000256" key="8">
    <source>
        <dbReference type="ARBA" id="ARBA00035676"/>
    </source>
</evidence>
<evidence type="ECO:0000256" key="9">
    <source>
        <dbReference type="ARBA" id="ARBA00049529"/>
    </source>
</evidence>
<dbReference type="PANTHER" id="PTHR42743:SF11">
    <property type="entry name" value="AMINODEOXYCHORISMATE LYASE"/>
    <property type="match status" value="1"/>
</dbReference>
<dbReference type="Proteomes" id="UP001501231">
    <property type="component" value="Unassembled WGS sequence"/>
</dbReference>
<dbReference type="PROSITE" id="PS00770">
    <property type="entry name" value="AA_TRANSFER_CLASS_4"/>
    <property type="match status" value="1"/>
</dbReference>
<comment type="pathway">
    <text evidence="7">Cofactor biosynthesis; tetrahydrofolate biosynthesis; 4-aminobenzoate from chorismate: step 2/2.</text>
</comment>
<reference evidence="12 13" key="1">
    <citation type="journal article" date="2019" name="Int. J. Syst. Evol. Microbiol.">
        <title>The Global Catalogue of Microorganisms (GCM) 10K type strain sequencing project: providing services to taxonomists for standard genome sequencing and annotation.</title>
        <authorList>
            <consortium name="The Broad Institute Genomics Platform"/>
            <consortium name="The Broad Institute Genome Sequencing Center for Infectious Disease"/>
            <person name="Wu L."/>
            <person name="Ma J."/>
        </authorList>
    </citation>
    <scope>NUCLEOTIDE SEQUENCE [LARGE SCALE GENOMIC DNA]</scope>
    <source>
        <strain evidence="12 13">JCM 3325</strain>
    </source>
</reference>
<dbReference type="Gene3D" id="3.20.10.10">
    <property type="entry name" value="D-amino Acid Aminotransferase, subunit A, domain 2"/>
    <property type="match status" value="1"/>
</dbReference>
<dbReference type="InterPro" id="IPR017824">
    <property type="entry name" value="Aminodeoxychorismate_lyase_IV"/>
</dbReference>
<evidence type="ECO:0000256" key="11">
    <source>
        <dbReference type="RuleBase" id="RU004516"/>
    </source>
</evidence>
<dbReference type="InterPro" id="IPR036038">
    <property type="entry name" value="Aminotransferase-like"/>
</dbReference>
<comment type="caution">
    <text evidence="12">The sequence shown here is derived from an EMBL/GenBank/DDBJ whole genome shotgun (WGS) entry which is preliminary data.</text>
</comment>
<dbReference type="EC" id="4.1.3.38" evidence="8"/>
<keyword evidence="4 11" id="KW-0663">Pyridoxal phosphate</keyword>
<evidence type="ECO:0000256" key="3">
    <source>
        <dbReference type="ARBA" id="ARBA00011738"/>
    </source>
</evidence>
<evidence type="ECO:0000256" key="4">
    <source>
        <dbReference type="ARBA" id="ARBA00022898"/>
    </source>
</evidence>
<dbReference type="InterPro" id="IPR043132">
    <property type="entry name" value="BCAT-like_C"/>
</dbReference>
<dbReference type="InterPro" id="IPR018300">
    <property type="entry name" value="Aminotrans_IV_CS"/>
</dbReference>
<organism evidence="12 13">
    <name type="scientific">Actinomadura vinacea</name>
    <dbReference type="NCBI Taxonomy" id="115336"/>
    <lineage>
        <taxon>Bacteria</taxon>
        <taxon>Bacillati</taxon>
        <taxon>Actinomycetota</taxon>
        <taxon>Actinomycetes</taxon>
        <taxon>Streptosporangiales</taxon>
        <taxon>Thermomonosporaceae</taxon>
        <taxon>Actinomadura</taxon>
    </lineage>
</organism>
<comment type="similarity">
    <text evidence="2 10">Belongs to the class-IV pyridoxal-phosphate-dependent aminotransferase family.</text>
</comment>
<comment type="subunit">
    <text evidence="3">Homodimer.</text>
</comment>
<dbReference type="InterPro" id="IPR050571">
    <property type="entry name" value="Class-IV_PLP-Dep_Aminotrnsfr"/>
</dbReference>
<dbReference type="GO" id="GO:0016829">
    <property type="term" value="F:lyase activity"/>
    <property type="evidence" value="ECO:0007669"/>
    <property type="project" value="UniProtKB-KW"/>
</dbReference>
<dbReference type="PANTHER" id="PTHR42743">
    <property type="entry name" value="AMINO-ACID AMINOTRANSFERASE"/>
    <property type="match status" value="1"/>
</dbReference>
<protein>
    <recommendedName>
        <fullName evidence="8">aminodeoxychorismate lyase</fullName>
        <ecNumber evidence="8">4.1.3.38</ecNumber>
    </recommendedName>
</protein>
<evidence type="ECO:0000256" key="5">
    <source>
        <dbReference type="ARBA" id="ARBA00022909"/>
    </source>
</evidence>
<keyword evidence="6 12" id="KW-0456">Lyase</keyword>
<evidence type="ECO:0000256" key="7">
    <source>
        <dbReference type="ARBA" id="ARBA00035633"/>
    </source>
</evidence>
<dbReference type="Gene3D" id="3.30.470.10">
    <property type="match status" value="1"/>
</dbReference>
<comment type="catalytic activity">
    <reaction evidence="9">
        <text>4-amino-4-deoxychorismate = 4-aminobenzoate + pyruvate + H(+)</text>
        <dbReference type="Rhea" id="RHEA:16201"/>
        <dbReference type="ChEBI" id="CHEBI:15361"/>
        <dbReference type="ChEBI" id="CHEBI:15378"/>
        <dbReference type="ChEBI" id="CHEBI:17836"/>
        <dbReference type="ChEBI" id="CHEBI:58406"/>
        <dbReference type="EC" id="4.1.3.38"/>
    </reaction>
</comment>
<accession>A0ABN3JTE9</accession>
<keyword evidence="5" id="KW-0289">Folate biosynthesis</keyword>
<dbReference type="RefSeq" id="WP_344593450.1">
    <property type="nucleotide sequence ID" value="NZ_BAAARW010000022.1"/>
</dbReference>